<dbReference type="OrthoDB" id="6612025at2759"/>
<keyword evidence="2" id="KW-1185">Reference proteome</keyword>
<dbReference type="EMBL" id="KI658036">
    <property type="protein sequence ID" value="ETN84067.1"/>
    <property type="molecule type" value="Genomic_DNA"/>
</dbReference>
<sequence>MMKPASDELSKICSTLPSPLNIRFSGESELRWDPVEVAKSYRVESRNDKMSAFEGIGEVFDPLFRMRPQFRQGQSFRVRSLRDAYEPSLPSRTITYGSTGYGPPSMWYGKYITRQRKKDMRYNDYVCPSSFQPHSETMYAASMNPTESTKSAHWHNSKDESLMGDNSQVMLEYCYVEESNSAVDDMLRDKYLYGAEDVPVQLMNDLRIEKLRREFKQSQL</sequence>
<organism evidence="1 2">
    <name type="scientific">Necator americanus</name>
    <name type="common">Human hookworm</name>
    <dbReference type="NCBI Taxonomy" id="51031"/>
    <lineage>
        <taxon>Eukaryota</taxon>
        <taxon>Metazoa</taxon>
        <taxon>Ecdysozoa</taxon>
        <taxon>Nematoda</taxon>
        <taxon>Chromadorea</taxon>
        <taxon>Rhabditida</taxon>
        <taxon>Rhabditina</taxon>
        <taxon>Rhabditomorpha</taxon>
        <taxon>Strongyloidea</taxon>
        <taxon>Ancylostomatidae</taxon>
        <taxon>Bunostominae</taxon>
        <taxon>Necator</taxon>
    </lineage>
</organism>
<reference evidence="2" key="1">
    <citation type="journal article" date="2014" name="Nat. Genet.">
        <title>Genome of the human hookworm Necator americanus.</title>
        <authorList>
            <person name="Tang Y.T."/>
            <person name="Gao X."/>
            <person name="Rosa B.A."/>
            <person name="Abubucker S."/>
            <person name="Hallsworth-Pepin K."/>
            <person name="Martin J."/>
            <person name="Tyagi R."/>
            <person name="Heizer E."/>
            <person name="Zhang X."/>
            <person name="Bhonagiri-Palsikar V."/>
            <person name="Minx P."/>
            <person name="Warren W.C."/>
            <person name="Wang Q."/>
            <person name="Zhan B."/>
            <person name="Hotez P.J."/>
            <person name="Sternberg P.W."/>
            <person name="Dougall A."/>
            <person name="Gaze S.T."/>
            <person name="Mulvenna J."/>
            <person name="Sotillo J."/>
            <person name="Ranganathan S."/>
            <person name="Rabelo E.M."/>
            <person name="Wilson R.K."/>
            <person name="Felgner P.L."/>
            <person name="Bethony J."/>
            <person name="Hawdon J.M."/>
            <person name="Gasser R.B."/>
            <person name="Loukas A."/>
            <person name="Mitreva M."/>
        </authorList>
    </citation>
    <scope>NUCLEOTIDE SEQUENCE [LARGE SCALE GENOMIC DNA]</scope>
</reference>
<dbReference type="Proteomes" id="UP000053676">
    <property type="component" value="Unassembled WGS sequence"/>
</dbReference>
<accession>W2TSN9</accession>
<evidence type="ECO:0000313" key="2">
    <source>
        <dbReference type="Proteomes" id="UP000053676"/>
    </source>
</evidence>
<name>W2TSN9_NECAM</name>
<dbReference type="AlphaFoldDB" id="W2TSN9"/>
<dbReference type="STRING" id="51031.W2TSN9"/>
<gene>
    <name evidence="1" type="ORF">NECAME_07094</name>
</gene>
<evidence type="ECO:0000313" key="1">
    <source>
        <dbReference type="EMBL" id="ETN84067.1"/>
    </source>
</evidence>
<protein>
    <submittedName>
        <fullName evidence="1">Uncharacterized protein</fullName>
    </submittedName>
</protein>
<dbReference type="KEGG" id="nai:NECAME_07094"/>
<proteinExistence type="predicted"/>